<reference evidence="2 3" key="1">
    <citation type="submission" date="2014-04" db="EMBL/GenBank/DDBJ databases">
        <authorList>
            <consortium name="DOE Joint Genome Institute"/>
            <person name="Kuo A."/>
            <person name="Kohler A."/>
            <person name="Costa M.D."/>
            <person name="Nagy L.G."/>
            <person name="Floudas D."/>
            <person name="Copeland A."/>
            <person name="Barry K.W."/>
            <person name="Cichocki N."/>
            <person name="Veneault-Fourrey C."/>
            <person name="LaButti K."/>
            <person name="Lindquist E.A."/>
            <person name="Lipzen A."/>
            <person name="Lundell T."/>
            <person name="Morin E."/>
            <person name="Murat C."/>
            <person name="Sun H."/>
            <person name="Tunlid A."/>
            <person name="Henrissat B."/>
            <person name="Grigoriev I.V."/>
            <person name="Hibbett D.S."/>
            <person name="Martin F."/>
            <person name="Nordberg H.P."/>
            <person name="Cantor M.N."/>
            <person name="Hua S.X."/>
        </authorList>
    </citation>
    <scope>NUCLEOTIDE SEQUENCE [LARGE SCALE GENOMIC DNA]</scope>
    <source>
        <strain evidence="2 3">441</strain>
    </source>
</reference>
<dbReference type="AlphaFoldDB" id="A0A0C9ZS26"/>
<feature type="non-terminal residue" evidence="2">
    <location>
        <position position="95"/>
    </location>
</feature>
<feature type="compositionally biased region" description="Polar residues" evidence="1">
    <location>
        <begin position="1"/>
        <end position="11"/>
    </location>
</feature>
<organism evidence="2 3">
    <name type="scientific">Pisolithus microcarpus 441</name>
    <dbReference type="NCBI Taxonomy" id="765257"/>
    <lineage>
        <taxon>Eukaryota</taxon>
        <taxon>Fungi</taxon>
        <taxon>Dikarya</taxon>
        <taxon>Basidiomycota</taxon>
        <taxon>Agaricomycotina</taxon>
        <taxon>Agaricomycetes</taxon>
        <taxon>Agaricomycetidae</taxon>
        <taxon>Boletales</taxon>
        <taxon>Sclerodermatineae</taxon>
        <taxon>Pisolithaceae</taxon>
        <taxon>Pisolithus</taxon>
    </lineage>
</organism>
<accession>A0A0C9ZS26</accession>
<evidence type="ECO:0000256" key="1">
    <source>
        <dbReference type="SAM" id="MobiDB-lite"/>
    </source>
</evidence>
<dbReference type="EMBL" id="KN833738">
    <property type="protein sequence ID" value="KIK22553.1"/>
    <property type="molecule type" value="Genomic_DNA"/>
</dbReference>
<name>A0A0C9ZS26_9AGAM</name>
<gene>
    <name evidence="2" type="ORF">PISMIDRAFT_680143</name>
</gene>
<dbReference type="Proteomes" id="UP000054018">
    <property type="component" value="Unassembled WGS sequence"/>
</dbReference>
<proteinExistence type="predicted"/>
<reference evidence="3" key="2">
    <citation type="submission" date="2015-01" db="EMBL/GenBank/DDBJ databases">
        <title>Evolutionary Origins and Diversification of the Mycorrhizal Mutualists.</title>
        <authorList>
            <consortium name="DOE Joint Genome Institute"/>
            <consortium name="Mycorrhizal Genomics Consortium"/>
            <person name="Kohler A."/>
            <person name="Kuo A."/>
            <person name="Nagy L.G."/>
            <person name="Floudas D."/>
            <person name="Copeland A."/>
            <person name="Barry K.W."/>
            <person name="Cichocki N."/>
            <person name="Veneault-Fourrey C."/>
            <person name="LaButti K."/>
            <person name="Lindquist E.A."/>
            <person name="Lipzen A."/>
            <person name="Lundell T."/>
            <person name="Morin E."/>
            <person name="Murat C."/>
            <person name="Riley R."/>
            <person name="Ohm R."/>
            <person name="Sun H."/>
            <person name="Tunlid A."/>
            <person name="Henrissat B."/>
            <person name="Grigoriev I.V."/>
            <person name="Hibbett D.S."/>
            <person name="Martin F."/>
        </authorList>
    </citation>
    <scope>NUCLEOTIDE SEQUENCE [LARGE SCALE GENOMIC DNA]</scope>
    <source>
        <strain evidence="3">441</strain>
    </source>
</reference>
<evidence type="ECO:0000313" key="3">
    <source>
        <dbReference type="Proteomes" id="UP000054018"/>
    </source>
</evidence>
<evidence type="ECO:0000313" key="2">
    <source>
        <dbReference type="EMBL" id="KIK22553.1"/>
    </source>
</evidence>
<feature type="region of interest" description="Disordered" evidence="1">
    <location>
        <begin position="1"/>
        <end position="20"/>
    </location>
</feature>
<dbReference type="HOGENOM" id="CLU_2378477_0_0_1"/>
<protein>
    <submittedName>
        <fullName evidence="2">Uncharacterized protein</fullName>
    </submittedName>
</protein>
<keyword evidence="3" id="KW-1185">Reference proteome</keyword>
<sequence length="95" mass="10409">MTRSPTPSSSKPDFHAKETSLVNSTSGAQCQLMNIFRYLRASTTFNISSSQNLPMPAHCINAMVSMTDKLDNLFGHSGWHEKNVVPMFPAPLGVP</sequence>